<evidence type="ECO:0000313" key="1">
    <source>
        <dbReference type="EMBL" id="KAG9225082.1"/>
    </source>
</evidence>
<protein>
    <submittedName>
        <fullName evidence="1">Uncharacterized protein</fullName>
    </submittedName>
</protein>
<evidence type="ECO:0000313" key="2">
    <source>
        <dbReference type="Proteomes" id="UP000824881"/>
    </source>
</evidence>
<organism evidence="1 2">
    <name type="scientific">Pleurotus cornucopiae</name>
    <name type="common">Cornucopia mushroom</name>
    <dbReference type="NCBI Taxonomy" id="5321"/>
    <lineage>
        <taxon>Eukaryota</taxon>
        <taxon>Fungi</taxon>
        <taxon>Dikarya</taxon>
        <taxon>Basidiomycota</taxon>
        <taxon>Agaricomycotina</taxon>
        <taxon>Agaricomycetes</taxon>
        <taxon>Agaricomycetidae</taxon>
        <taxon>Agaricales</taxon>
        <taxon>Pleurotineae</taxon>
        <taxon>Pleurotaceae</taxon>
        <taxon>Pleurotus</taxon>
    </lineage>
</organism>
<name>A0ACB7J3D5_PLECO</name>
<proteinExistence type="predicted"/>
<dbReference type="EMBL" id="WQMT02000003">
    <property type="protein sequence ID" value="KAG9225082.1"/>
    <property type="molecule type" value="Genomic_DNA"/>
</dbReference>
<comment type="caution">
    <text evidence="1">The sequence shown here is derived from an EMBL/GenBank/DDBJ whole genome shotgun (WGS) entry which is preliminary data.</text>
</comment>
<dbReference type="Proteomes" id="UP000824881">
    <property type="component" value="Unassembled WGS sequence"/>
</dbReference>
<gene>
    <name evidence="1" type="ORF">CCMSSC00406_0008754</name>
</gene>
<keyword evidence="2" id="KW-1185">Reference proteome</keyword>
<sequence length="212" mass="22518">MINYLYILASLSLFHTALGAVAAAPGAQNGTDASSVHLVDRDIFGEQVVSVNATNKELFALQLPDSSHTDIDKSKTFDSTRVWHSNGSTANGGYTLAQGFFNTSATSKEGGRKNAGFVQLSGCINLDKAPQLNPSDKGGFYRDSRPSVGQNANFEGSRCEGYKHFVECVQPSNGQFILRCCNDEEDCPAPSGSQKCSDVLNGSYGACAEAKA</sequence>
<reference evidence="1 2" key="1">
    <citation type="journal article" date="2021" name="Appl. Environ. Microbiol.">
        <title>Genetic linkage and physical mapping for an oyster mushroom Pleurotus cornucopiae and QTL analysis for the trait cap color.</title>
        <authorList>
            <person name="Zhang Y."/>
            <person name="Gao W."/>
            <person name="Sonnenberg A."/>
            <person name="Chen Q."/>
            <person name="Zhang J."/>
            <person name="Huang C."/>
        </authorList>
    </citation>
    <scope>NUCLEOTIDE SEQUENCE [LARGE SCALE GENOMIC DNA]</scope>
    <source>
        <strain evidence="1">CCMSSC00406</strain>
    </source>
</reference>
<accession>A0ACB7J3D5</accession>